<dbReference type="EMBL" id="ACZL01000014">
    <property type="protein sequence ID" value="EHI56069.1"/>
    <property type="molecule type" value="Genomic_DNA"/>
</dbReference>
<dbReference type="PANTHER" id="PTHR46193">
    <property type="entry name" value="6-PHOSPHOGLUCONATE PHOSPHATASE"/>
    <property type="match status" value="1"/>
</dbReference>
<evidence type="ECO:0000256" key="3">
    <source>
        <dbReference type="ARBA" id="ARBA00022723"/>
    </source>
</evidence>
<dbReference type="RefSeq" id="WP_005540104.1">
    <property type="nucleotide sequence ID" value="NZ_JH378830.1"/>
</dbReference>
<dbReference type="SFLD" id="SFLDS00003">
    <property type="entry name" value="Haloacid_Dehalogenase"/>
    <property type="match status" value="1"/>
</dbReference>
<comment type="cofactor">
    <cofactor evidence="1">
        <name>Mg(2+)</name>
        <dbReference type="ChEBI" id="CHEBI:18420"/>
    </cofactor>
</comment>
<dbReference type="InterPro" id="IPR023214">
    <property type="entry name" value="HAD_sf"/>
</dbReference>
<organism evidence="6 7">
    <name type="scientific">Johnsonella ignava ATCC 51276</name>
    <dbReference type="NCBI Taxonomy" id="679200"/>
    <lineage>
        <taxon>Bacteria</taxon>
        <taxon>Bacillati</taxon>
        <taxon>Bacillota</taxon>
        <taxon>Clostridia</taxon>
        <taxon>Lachnospirales</taxon>
        <taxon>Lachnospiraceae</taxon>
        <taxon>Johnsonella</taxon>
    </lineage>
</organism>
<dbReference type="STRING" id="679200.HMPREF9333_00851"/>
<dbReference type="PANTHER" id="PTHR46193:SF18">
    <property type="entry name" value="HEXITOL PHOSPHATASE B"/>
    <property type="match status" value="1"/>
</dbReference>
<comment type="similarity">
    <text evidence="2">Belongs to the HAD-like hydrolase superfamily. CbbY/CbbZ/Gph/YieH family.</text>
</comment>
<dbReference type="AlphaFoldDB" id="G5GH11"/>
<dbReference type="NCBIfam" id="TIGR01509">
    <property type="entry name" value="HAD-SF-IA-v3"/>
    <property type="match status" value="1"/>
</dbReference>
<dbReference type="Gene3D" id="3.40.50.1000">
    <property type="entry name" value="HAD superfamily/HAD-like"/>
    <property type="match status" value="1"/>
</dbReference>
<dbReference type="InterPro" id="IPR051600">
    <property type="entry name" value="Beta-PGM-like"/>
</dbReference>
<keyword evidence="5" id="KW-0119">Carbohydrate metabolism</keyword>
<keyword evidence="7" id="KW-1185">Reference proteome</keyword>
<evidence type="ECO:0008006" key="8">
    <source>
        <dbReference type="Google" id="ProtNLM"/>
    </source>
</evidence>
<dbReference type="GO" id="GO:0046872">
    <property type="term" value="F:metal ion binding"/>
    <property type="evidence" value="ECO:0007669"/>
    <property type="project" value="UniProtKB-KW"/>
</dbReference>
<dbReference type="InterPro" id="IPR023198">
    <property type="entry name" value="PGP-like_dom2"/>
</dbReference>
<dbReference type="Pfam" id="PF13419">
    <property type="entry name" value="HAD_2"/>
    <property type="match status" value="1"/>
</dbReference>
<evidence type="ECO:0000256" key="2">
    <source>
        <dbReference type="ARBA" id="ARBA00006171"/>
    </source>
</evidence>
<protein>
    <recommendedName>
        <fullName evidence="8">FCP1 homology domain-containing protein</fullName>
    </recommendedName>
</protein>
<dbReference type="Proteomes" id="UP000003011">
    <property type="component" value="Unassembled WGS sequence"/>
</dbReference>
<dbReference type="SUPFAM" id="SSF56784">
    <property type="entry name" value="HAD-like"/>
    <property type="match status" value="1"/>
</dbReference>
<dbReference type="SFLD" id="SFLDG01129">
    <property type="entry name" value="C1.5:_HAD__Beta-PGM__Phosphata"/>
    <property type="match status" value="1"/>
</dbReference>
<dbReference type="InterPro" id="IPR006439">
    <property type="entry name" value="HAD-SF_hydro_IA"/>
</dbReference>
<dbReference type="HOGENOM" id="CLU_045011_13_4_9"/>
<keyword evidence="4" id="KW-0460">Magnesium</keyword>
<dbReference type="eggNOG" id="COG0637">
    <property type="taxonomic scope" value="Bacteria"/>
</dbReference>
<evidence type="ECO:0000256" key="4">
    <source>
        <dbReference type="ARBA" id="ARBA00022842"/>
    </source>
</evidence>
<reference evidence="6 7" key="1">
    <citation type="submission" date="2011-08" db="EMBL/GenBank/DDBJ databases">
        <title>The Genome Sequence of Johnsonella ignava ATCC 51276.</title>
        <authorList>
            <consortium name="The Broad Institute Genome Sequencing Platform"/>
            <person name="Earl A."/>
            <person name="Ward D."/>
            <person name="Feldgarden M."/>
            <person name="Gevers D."/>
            <person name="Izard J."/>
            <person name="Blanton J.M."/>
            <person name="Baranova O.V."/>
            <person name="Dewhirst F.E."/>
            <person name="Young S.K."/>
            <person name="Zeng Q."/>
            <person name="Gargeya S."/>
            <person name="Fitzgerald M."/>
            <person name="Haas B."/>
            <person name="Abouelleil A."/>
            <person name="Alvarado L."/>
            <person name="Arachchi H.M."/>
            <person name="Berlin A."/>
            <person name="Brown A."/>
            <person name="Chapman S.B."/>
            <person name="Chen Z."/>
            <person name="Dunbar C."/>
            <person name="Freedman E."/>
            <person name="Gearin G."/>
            <person name="Gellesch M."/>
            <person name="Goldberg J."/>
            <person name="Griggs A."/>
            <person name="Gujja S."/>
            <person name="Heiman D."/>
            <person name="Howarth C."/>
            <person name="Larson L."/>
            <person name="Lui A."/>
            <person name="MacDonald P.J.P."/>
            <person name="Montmayeur A."/>
            <person name="Murphy C."/>
            <person name="Neiman D."/>
            <person name="Pearson M."/>
            <person name="Priest M."/>
            <person name="Roberts A."/>
            <person name="Saif S."/>
            <person name="Shea T."/>
            <person name="Shenoy N."/>
            <person name="Sisk P."/>
            <person name="Stolte C."/>
            <person name="Sykes S."/>
            <person name="Wortman J."/>
            <person name="Nusbaum C."/>
            <person name="Birren B."/>
        </authorList>
    </citation>
    <scope>NUCLEOTIDE SEQUENCE [LARGE SCALE GENOMIC DNA]</scope>
    <source>
        <strain evidence="6 7">ATCC 51276</strain>
    </source>
</reference>
<dbReference type="Gene3D" id="1.10.150.240">
    <property type="entry name" value="Putative phosphatase, domain 2"/>
    <property type="match status" value="1"/>
</dbReference>
<dbReference type="InterPro" id="IPR036412">
    <property type="entry name" value="HAD-like_sf"/>
</dbReference>
<comment type="caution">
    <text evidence="6">The sequence shown here is derived from an EMBL/GenBank/DDBJ whole genome shotgun (WGS) entry which is preliminary data.</text>
</comment>
<evidence type="ECO:0000313" key="6">
    <source>
        <dbReference type="EMBL" id="EHI56069.1"/>
    </source>
</evidence>
<dbReference type="InterPro" id="IPR041492">
    <property type="entry name" value="HAD_2"/>
</dbReference>
<gene>
    <name evidence="6" type="ORF">HMPREF9333_00851</name>
</gene>
<accession>G5GH11</accession>
<name>G5GH11_9FIRM</name>
<proteinExistence type="inferred from homology"/>
<evidence type="ECO:0000256" key="5">
    <source>
        <dbReference type="ARBA" id="ARBA00023277"/>
    </source>
</evidence>
<evidence type="ECO:0000313" key="7">
    <source>
        <dbReference type="Proteomes" id="UP000003011"/>
    </source>
</evidence>
<sequence length="189" mass="21764">MYEHVKDKLAMFDLDGTLYDTRKVNFMAYQAALKGFGFSLDMDFFYKKCNGRHYKVFLPVIMGDSKDIDEVNRIKKELYPKYLSDALVNLPLFTIIKKLKEQYYTAVVTTASRKNCEDILKYFGHTELFDLIISGDDTKNKKPDPEGYIKCMDYFKIDPQDAIIFEDSPTGIEAAIKSKASVFTVIGYS</sequence>
<evidence type="ECO:0000256" key="1">
    <source>
        <dbReference type="ARBA" id="ARBA00001946"/>
    </source>
</evidence>
<keyword evidence="3" id="KW-0479">Metal-binding</keyword>
<dbReference type="OrthoDB" id="9798081at2"/>
<dbReference type="GO" id="GO:0003824">
    <property type="term" value="F:catalytic activity"/>
    <property type="evidence" value="ECO:0007669"/>
    <property type="project" value="UniProtKB-ARBA"/>
</dbReference>